<evidence type="ECO:0000313" key="2">
    <source>
        <dbReference type="Proteomes" id="UP000299794"/>
    </source>
</evidence>
<sequence length="94" mass="10381">MLPRCCASAHSEDGAKAQQRKILLPRCCALAHSEDGAKAQQRKILLPRCCASAHSEDGAKAQQQTTNNKQQRMIYIPQLEINKAYVKSISPSFV</sequence>
<accession>A0A4P5ZW51</accession>
<organism evidence="1 2">
    <name type="scientific">Planktothrix agardhii CCAP 1459/11A</name>
    <dbReference type="NCBI Taxonomy" id="282420"/>
    <lineage>
        <taxon>Bacteria</taxon>
        <taxon>Bacillati</taxon>
        <taxon>Cyanobacteriota</taxon>
        <taxon>Cyanophyceae</taxon>
        <taxon>Oscillatoriophycideae</taxon>
        <taxon>Oscillatoriales</taxon>
        <taxon>Microcoleaceae</taxon>
        <taxon>Planktothrix</taxon>
    </lineage>
</organism>
<name>A0A4P5ZW51_PLAAG</name>
<dbReference type="Proteomes" id="UP000299794">
    <property type="component" value="Unassembled WGS sequence"/>
</dbReference>
<protein>
    <submittedName>
        <fullName evidence="1">Uncharacterized protein</fullName>
    </submittedName>
</protein>
<dbReference type="EMBL" id="BJCD01000029">
    <property type="protein sequence ID" value="GDZ92807.1"/>
    <property type="molecule type" value="Genomic_DNA"/>
</dbReference>
<comment type="caution">
    <text evidence="1">The sequence shown here is derived from an EMBL/GenBank/DDBJ whole genome shotgun (WGS) entry which is preliminary data.</text>
</comment>
<gene>
    <name evidence="1" type="ORF">PA905_05040</name>
</gene>
<reference evidence="2" key="1">
    <citation type="submission" date="2019-02" db="EMBL/GenBank/DDBJ databases">
        <title>Draft genome sequence of Planktothrix agardhii NIES-905.</title>
        <authorList>
            <person name="Yamaguchi H."/>
            <person name="Suzuki S."/>
            <person name="Kawachi M."/>
        </authorList>
    </citation>
    <scope>NUCLEOTIDE SEQUENCE [LARGE SCALE GENOMIC DNA]</scope>
    <source>
        <strain evidence="2">CCAP 1459/11A</strain>
    </source>
</reference>
<dbReference type="AlphaFoldDB" id="A0A4P5ZW51"/>
<proteinExistence type="predicted"/>
<evidence type="ECO:0000313" key="1">
    <source>
        <dbReference type="EMBL" id="GDZ92807.1"/>
    </source>
</evidence>
<dbReference type="RefSeq" id="WP_141293381.1">
    <property type="nucleotide sequence ID" value="NZ_BJCD01000029.1"/>
</dbReference>